<dbReference type="GO" id="GO:0007169">
    <property type="term" value="P:cell surface receptor protein tyrosine kinase signaling pathway"/>
    <property type="evidence" value="ECO:0007669"/>
    <property type="project" value="TreeGrafter"/>
</dbReference>
<accession>A0A6J3K0D4</accession>
<dbReference type="InterPro" id="IPR008266">
    <property type="entry name" value="Tyr_kinase_AS"/>
</dbReference>
<keyword evidence="15 27" id="KW-0472">Membrane</keyword>
<evidence type="ECO:0000256" key="24">
    <source>
        <dbReference type="ARBA" id="ARBA00073785"/>
    </source>
</evidence>
<sequence length="1367" mass="156223">MYINHDESSLDQCMSRSSIIKCKFNGRNIKDIWGIYEEKITMLRIGSLLTILVFMTVMKIVVSNRCLVTREEVNPKRLIHMDGQPLNLNFEVSERVTHRLATIIMKIFLTEVLGYSGVSIFEMEDKFMPNDTFDRLSGDITFNNPEQVPMVNMEVWIPTHLDTMSLQNLLDVKECGSIAPPGHFGWFVPVALARPGDSWIIFTKRETAARFDVDEFTLDNIRNFTINPATKADYCQQSFCQDGLYIPEWCQGKPCALLLTSYGNITDFVKDHIDQLKLYVKVAWVGPNLKYVTETLTKELLLIRNLTHDRSLVFLHWTPSSVVPNERDFVTVEFGRCGTTKLEIECKYESNRLTKLVWSKLEYAAKLAFEAISHAKFTREMYEDLIYRHNNFSGTVHEEQIACDWLKDNLNYTLKEWMPNTADKNILYVGGIFPMNEAFYSGKSILIAARMAKEAINMNNTVLTNYDLKMLASDGQCKSDMVMRSFIDYIVLNQYDKLIGVLGPACSETVEPLVGVSKHYRTAIISYSAEGSSFNDRTKYPYFFRTIGENKQYKHVYLQLLKKLGWKRVASLTEDGQKYTEYISYMQDILRDNGIAFVANAKFPREREAVVMTKYLQDLKQKKAKIIIADVYDQVARQVMCEAYRLEMTAVQGYVWFLPLWLRPEWYDTDRFNKENEEQVPCTSAQMFKAINGYLGLSHAYFAPDDEIMQEGITVRQWRDNYEKSCFNQEQPPSNYAGFAYDAMWTYAYAMDRLLRENQSYVFDLHSEQTINRMTDIIGETDFYGVSGRIKFFGGPSRYSVINIVQFVNNKTNLVGNFYPNVSETKHEVVGGTLDLNVSALIWLSNSMPDDGSEPPQRCVIAGFADFVNVSCEVAFVIVNFLGFGLLGILVIIGFIVIKRKYEKKVRLHEKYIQSLGLDFAHADTSDLDKWEIPRDRVVINRKLGEGAFGTVYGGEALFPEKGWLAVAVKTLKLGSSTEEKLDFLSEVEVMKRFEHKNIIKLLGVCIKSEPVLTVMEFMLYGDLKTYLLARRHLVNDQNYEDSDEISNKKLTAMALDVGRALSYLAQLKYVHRDIASRNCLVNAQRIVKLGDFGMTRPMYENDYYKFNRRGMLPVRWMAPESLGLGIFTPSSDVWSYGVLLYEIITFGSFPFQGMSNNEVLTHVKNGNSLRVPKGVKLQLENLMYSCWRTDHTKRPTAPEIVDFLATNPRILSPCLDVPLASVQIEHTGQLEIQLNENIRKFSLSWPPENFTTRSSTSTSSPVAISSPPLLDINGHDDKQNQDTLLGTGLSDVESSRPLLSNSDESSSGPPMILQNFKRKDEPAHRYVNIQPGMSNSLDHKNGGNVQADERVAMLSENRKSEHVSIL</sequence>
<dbReference type="GO" id="GO:0004714">
    <property type="term" value="F:transmembrane receptor protein tyrosine kinase activity"/>
    <property type="evidence" value="ECO:0007669"/>
    <property type="project" value="UniProtKB-EC"/>
</dbReference>
<keyword evidence="13 27" id="KW-1133">Transmembrane helix</keyword>
<dbReference type="PROSITE" id="PS00107">
    <property type="entry name" value="PROTEIN_KINASE_ATP"/>
    <property type="match status" value="1"/>
</dbReference>
<dbReference type="Proteomes" id="UP000504631">
    <property type="component" value="Unplaced"/>
</dbReference>
<dbReference type="CDD" id="cd00192">
    <property type="entry name" value="PTKc"/>
    <property type="match status" value="1"/>
</dbReference>
<keyword evidence="4" id="KW-1003">Cell membrane</keyword>
<evidence type="ECO:0000256" key="7">
    <source>
        <dbReference type="ARBA" id="ARBA00022692"/>
    </source>
</evidence>
<dbReference type="Pfam" id="PF01094">
    <property type="entry name" value="ANF_receptor"/>
    <property type="match status" value="1"/>
</dbReference>
<keyword evidence="29" id="KW-1185">Reference proteome</keyword>
<dbReference type="EC" id="2.7.10.1" evidence="3"/>
<keyword evidence="16" id="KW-0829">Tyrosine-protein kinase</keyword>
<evidence type="ECO:0000256" key="23">
    <source>
        <dbReference type="ARBA" id="ARBA00056965"/>
    </source>
</evidence>
<keyword evidence="11" id="KW-0418">Kinase</keyword>
<evidence type="ECO:0000256" key="22">
    <source>
        <dbReference type="ARBA" id="ARBA00051243"/>
    </source>
</evidence>
<keyword evidence="9" id="KW-0677">Repeat</keyword>
<dbReference type="InterPro" id="IPR017441">
    <property type="entry name" value="Protein_kinase_ATP_BS"/>
</dbReference>
<comment type="catalytic activity">
    <reaction evidence="22">
        <text>L-tyrosyl-[protein] + ATP = O-phospho-L-tyrosyl-[protein] + ADP + H(+)</text>
        <dbReference type="Rhea" id="RHEA:10596"/>
        <dbReference type="Rhea" id="RHEA-COMP:10136"/>
        <dbReference type="Rhea" id="RHEA-COMP:20101"/>
        <dbReference type="ChEBI" id="CHEBI:15378"/>
        <dbReference type="ChEBI" id="CHEBI:30616"/>
        <dbReference type="ChEBI" id="CHEBI:46858"/>
        <dbReference type="ChEBI" id="CHEBI:61978"/>
        <dbReference type="ChEBI" id="CHEBI:456216"/>
        <dbReference type="EC" id="2.7.10.1"/>
    </reaction>
</comment>
<feature type="compositionally biased region" description="Low complexity" evidence="26">
    <location>
        <begin position="1252"/>
        <end position="1269"/>
    </location>
</feature>
<dbReference type="Gene3D" id="1.10.510.10">
    <property type="entry name" value="Transferase(Phosphotransferase) domain 1"/>
    <property type="match status" value="1"/>
</dbReference>
<evidence type="ECO:0000256" key="8">
    <source>
        <dbReference type="ARBA" id="ARBA00022729"/>
    </source>
</evidence>
<dbReference type="PRINTS" id="PR00109">
    <property type="entry name" value="TYRKINASE"/>
</dbReference>
<reference evidence="30" key="1">
    <citation type="submission" date="2025-08" db="UniProtKB">
        <authorList>
            <consortium name="RefSeq"/>
        </authorList>
    </citation>
    <scope>IDENTIFICATION</scope>
    <source>
        <tissue evidence="30">Muscle</tissue>
    </source>
</reference>
<dbReference type="GO" id="GO:0004930">
    <property type="term" value="F:G protein-coupled receptor activity"/>
    <property type="evidence" value="ECO:0007669"/>
    <property type="project" value="UniProtKB-KW"/>
</dbReference>
<dbReference type="FunFam" id="1.10.510.10:FF:001227">
    <property type="entry name" value="Tyrosine-protein kinase receptor"/>
    <property type="match status" value="1"/>
</dbReference>
<evidence type="ECO:0000256" key="4">
    <source>
        <dbReference type="ARBA" id="ARBA00022475"/>
    </source>
</evidence>
<evidence type="ECO:0000256" key="10">
    <source>
        <dbReference type="ARBA" id="ARBA00022741"/>
    </source>
</evidence>
<dbReference type="CDD" id="cd06366">
    <property type="entry name" value="PBP1_GABAb_receptor"/>
    <property type="match status" value="1"/>
</dbReference>
<keyword evidence="10 25" id="KW-0547">Nucleotide-binding</keyword>
<keyword evidence="18" id="KW-0675">Receptor</keyword>
<dbReference type="Gene3D" id="3.40.50.2300">
    <property type="match status" value="2"/>
</dbReference>
<feature type="region of interest" description="Disordered" evidence="26">
    <location>
        <begin position="1250"/>
        <end position="1312"/>
    </location>
</feature>
<evidence type="ECO:0000256" key="3">
    <source>
        <dbReference type="ARBA" id="ARBA00011902"/>
    </source>
</evidence>
<dbReference type="KEGG" id="bvk:117231557"/>
<dbReference type="InterPro" id="IPR050122">
    <property type="entry name" value="RTK"/>
</dbReference>
<evidence type="ECO:0000256" key="21">
    <source>
        <dbReference type="ARBA" id="ARBA00023319"/>
    </source>
</evidence>
<protein>
    <recommendedName>
        <fullName evidence="24">Gamma-aminobutyric acid type B receptor subunit 2</fullName>
        <ecNumber evidence="3">2.7.10.1</ecNumber>
    </recommendedName>
</protein>
<dbReference type="GO" id="GO:0043235">
    <property type="term" value="C:receptor complex"/>
    <property type="evidence" value="ECO:0007669"/>
    <property type="project" value="TreeGrafter"/>
</dbReference>
<organism evidence="29 30">
    <name type="scientific">Bombus vosnesenskii</name>
    <dbReference type="NCBI Taxonomy" id="207650"/>
    <lineage>
        <taxon>Eukaryota</taxon>
        <taxon>Metazoa</taxon>
        <taxon>Ecdysozoa</taxon>
        <taxon>Arthropoda</taxon>
        <taxon>Hexapoda</taxon>
        <taxon>Insecta</taxon>
        <taxon>Pterygota</taxon>
        <taxon>Neoptera</taxon>
        <taxon>Endopterygota</taxon>
        <taxon>Hymenoptera</taxon>
        <taxon>Apocrita</taxon>
        <taxon>Aculeata</taxon>
        <taxon>Apoidea</taxon>
        <taxon>Anthophila</taxon>
        <taxon>Apidae</taxon>
        <taxon>Bombus</taxon>
        <taxon>Pyrobombus</taxon>
    </lineage>
</organism>
<evidence type="ECO:0000256" key="1">
    <source>
        <dbReference type="ARBA" id="ARBA00004167"/>
    </source>
</evidence>
<evidence type="ECO:0000256" key="20">
    <source>
        <dbReference type="ARBA" id="ARBA00023224"/>
    </source>
</evidence>
<evidence type="ECO:0000313" key="29">
    <source>
        <dbReference type="Proteomes" id="UP000504631"/>
    </source>
</evidence>
<dbReference type="InterPro" id="IPR001245">
    <property type="entry name" value="Ser-Thr/Tyr_kinase_cat_dom"/>
</dbReference>
<comment type="function">
    <text evidence="23">Receptor for basic fibroblast growth factor.</text>
</comment>
<evidence type="ECO:0000256" key="12">
    <source>
        <dbReference type="ARBA" id="ARBA00022840"/>
    </source>
</evidence>
<gene>
    <name evidence="30" type="primary">LOC117231557</name>
</gene>
<keyword evidence="19" id="KW-0325">Glycoprotein</keyword>
<dbReference type="SMART" id="SM00219">
    <property type="entry name" value="TyrKc"/>
    <property type="match status" value="1"/>
</dbReference>
<evidence type="ECO:0000256" key="25">
    <source>
        <dbReference type="PROSITE-ProRule" id="PRU10141"/>
    </source>
</evidence>
<evidence type="ECO:0000256" key="18">
    <source>
        <dbReference type="ARBA" id="ARBA00023170"/>
    </source>
</evidence>
<dbReference type="GO" id="GO:0005886">
    <property type="term" value="C:plasma membrane"/>
    <property type="evidence" value="ECO:0007669"/>
    <property type="project" value="UniProtKB-SubCell"/>
</dbReference>
<dbReference type="GO" id="GO:0005524">
    <property type="term" value="F:ATP binding"/>
    <property type="evidence" value="ECO:0007669"/>
    <property type="project" value="UniProtKB-UniRule"/>
</dbReference>
<dbReference type="Pfam" id="PF07714">
    <property type="entry name" value="PK_Tyr_Ser-Thr"/>
    <property type="match status" value="1"/>
</dbReference>
<evidence type="ECO:0000256" key="17">
    <source>
        <dbReference type="ARBA" id="ARBA00023157"/>
    </source>
</evidence>
<evidence type="ECO:0000256" key="6">
    <source>
        <dbReference type="ARBA" id="ARBA00022679"/>
    </source>
</evidence>
<dbReference type="PROSITE" id="PS50011">
    <property type="entry name" value="PROTEIN_KINASE_DOM"/>
    <property type="match status" value="1"/>
</dbReference>
<keyword evidence="8" id="KW-0732">Signal</keyword>
<evidence type="ECO:0000256" key="11">
    <source>
        <dbReference type="ARBA" id="ARBA00022777"/>
    </source>
</evidence>
<dbReference type="InterPro" id="IPR000719">
    <property type="entry name" value="Prot_kinase_dom"/>
</dbReference>
<evidence type="ECO:0000256" key="26">
    <source>
        <dbReference type="SAM" id="MobiDB-lite"/>
    </source>
</evidence>
<evidence type="ECO:0000256" key="2">
    <source>
        <dbReference type="ARBA" id="ARBA00004651"/>
    </source>
</evidence>
<dbReference type="Gene3D" id="3.30.200.20">
    <property type="entry name" value="Phosphorylase Kinase, domain 1"/>
    <property type="match status" value="1"/>
</dbReference>
<dbReference type="InterPro" id="IPR011009">
    <property type="entry name" value="Kinase-like_dom_sf"/>
</dbReference>
<evidence type="ECO:0000256" key="14">
    <source>
        <dbReference type="ARBA" id="ARBA00023040"/>
    </source>
</evidence>
<dbReference type="InterPro" id="IPR028082">
    <property type="entry name" value="Peripla_BP_I"/>
</dbReference>
<comment type="subcellular location">
    <subcellularLocation>
        <location evidence="2">Cell membrane</location>
        <topology evidence="2">Multi-pass membrane protein</topology>
    </subcellularLocation>
    <subcellularLocation>
        <location evidence="1">Membrane</location>
        <topology evidence="1">Single-pass membrane protein</topology>
    </subcellularLocation>
</comment>
<feature type="binding site" evidence="25">
    <location>
        <position position="970"/>
    </location>
    <ligand>
        <name>ATP</name>
        <dbReference type="ChEBI" id="CHEBI:30616"/>
    </ligand>
</feature>
<keyword evidence="17" id="KW-1015">Disulfide bond</keyword>
<keyword evidence="21" id="KW-0393">Immunoglobulin domain</keyword>
<keyword evidence="14" id="KW-0297">G-protein coupled receptor</keyword>
<evidence type="ECO:0000256" key="13">
    <source>
        <dbReference type="ARBA" id="ARBA00022989"/>
    </source>
</evidence>
<evidence type="ECO:0000256" key="19">
    <source>
        <dbReference type="ARBA" id="ARBA00023180"/>
    </source>
</evidence>
<evidence type="ECO:0000256" key="16">
    <source>
        <dbReference type="ARBA" id="ARBA00023137"/>
    </source>
</evidence>
<dbReference type="PROSITE" id="PS00109">
    <property type="entry name" value="PROTEIN_KINASE_TYR"/>
    <property type="match status" value="1"/>
</dbReference>
<dbReference type="FunFam" id="3.40.50.2300:FF:000063">
    <property type="entry name" value="Gamma-aminobutyric acid type B receptor subunit"/>
    <property type="match status" value="1"/>
</dbReference>
<evidence type="ECO:0000256" key="5">
    <source>
        <dbReference type="ARBA" id="ARBA00022553"/>
    </source>
</evidence>
<dbReference type="GeneID" id="117231557"/>
<proteinExistence type="predicted"/>
<keyword evidence="7 27" id="KW-0812">Transmembrane</keyword>
<keyword evidence="12 25" id="KW-0067">ATP-binding</keyword>
<keyword evidence="6" id="KW-0808">Transferase</keyword>
<evidence type="ECO:0000313" key="30">
    <source>
        <dbReference type="RefSeq" id="XP_033346001.1"/>
    </source>
</evidence>
<dbReference type="InterPro" id="IPR020635">
    <property type="entry name" value="Tyr_kinase_cat_dom"/>
</dbReference>
<evidence type="ECO:0000259" key="28">
    <source>
        <dbReference type="PROSITE" id="PS50011"/>
    </source>
</evidence>
<dbReference type="PANTHER" id="PTHR24416">
    <property type="entry name" value="TYROSINE-PROTEIN KINASE RECEPTOR"/>
    <property type="match status" value="1"/>
</dbReference>
<evidence type="ECO:0000256" key="27">
    <source>
        <dbReference type="SAM" id="Phobius"/>
    </source>
</evidence>
<name>A0A6J3K0D4_9HYME</name>
<dbReference type="FunFam" id="3.30.200.20:FF:000593">
    <property type="entry name" value="Predicted protein"/>
    <property type="match status" value="1"/>
</dbReference>
<dbReference type="RefSeq" id="XP_033346001.1">
    <property type="nucleotide sequence ID" value="XM_033490110.1"/>
</dbReference>
<dbReference type="PANTHER" id="PTHR24416:SF489">
    <property type="entry name" value="PROTEIN KINASE DOMAIN-CONTAINING PROTEIN"/>
    <property type="match status" value="1"/>
</dbReference>
<evidence type="ECO:0000256" key="15">
    <source>
        <dbReference type="ARBA" id="ARBA00023136"/>
    </source>
</evidence>
<feature type="transmembrane region" description="Helical" evidence="27">
    <location>
        <begin position="874"/>
        <end position="898"/>
    </location>
</feature>
<keyword evidence="5" id="KW-0597">Phosphoprotein</keyword>
<feature type="domain" description="Protein kinase" evidence="28">
    <location>
        <begin position="938"/>
        <end position="1211"/>
    </location>
</feature>
<feature type="compositionally biased region" description="Polar residues" evidence="26">
    <location>
        <begin position="1298"/>
        <end position="1309"/>
    </location>
</feature>
<evidence type="ECO:0000256" key="9">
    <source>
        <dbReference type="ARBA" id="ARBA00022737"/>
    </source>
</evidence>
<dbReference type="SUPFAM" id="SSF53822">
    <property type="entry name" value="Periplasmic binding protein-like I"/>
    <property type="match status" value="1"/>
</dbReference>
<keyword evidence="20" id="KW-0807">Transducer</keyword>
<dbReference type="SUPFAM" id="SSF56112">
    <property type="entry name" value="Protein kinase-like (PK-like)"/>
    <property type="match status" value="1"/>
</dbReference>
<dbReference type="InterPro" id="IPR001828">
    <property type="entry name" value="ANF_lig-bd_rcpt"/>
</dbReference>